<dbReference type="InterPro" id="IPR011992">
    <property type="entry name" value="EF-hand-dom_pair"/>
</dbReference>
<keyword evidence="12 14" id="KW-0560">Oxidoreductase</keyword>
<evidence type="ECO:0000256" key="3">
    <source>
        <dbReference type="ARBA" id="ARBA00004745"/>
    </source>
</evidence>
<dbReference type="InterPro" id="IPR031656">
    <property type="entry name" value="DAO_C"/>
</dbReference>
<dbReference type="EC" id="1.1.5.3" evidence="5 14"/>
<evidence type="ECO:0000256" key="4">
    <source>
        <dbReference type="ARBA" id="ARBA00007330"/>
    </source>
</evidence>
<dbReference type="EMBL" id="CAJNOW010000456">
    <property type="protein sequence ID" value="CAF1277883.1"/>
    <property type="molecule type" value="Genomic_DNA"/>
</dbReference>
<dbReference type="InterPro" id="IPR000447">
    <property type="entry name" value="G3P_DH_FAD-dep"/>
</dbReference>
<dbReference type="InterPro" id="IPR002048">
    <property type="entry name" value="EF_hand_dom"/>
</dbReference>
<dbReference type="PROSITE" id="PS50222">
    <property type="entry name" value="EF_HAND_2"/>
    <property type="match status" value="2"/>
</dbReference>
<evidence type="ECO:0000256" key="11">
    <source>
        <dbReference type="ARBA" id="ARBA00022946"/>
    </source>
</evidence>
<dbReference type="EMBL" id="CAJOBJ010001388">
    <property type="protein sequence ID" value="CAF3876584.1"/>
    <property type="molecule type" value="Genomic_DNA"/>
</dbReference>
<dbReference type="PANTHER" id="PTHR11985">
    <property type="entry name" value="GLYCEROL-3-PHOSPHATE DEHYDROGENASE"/>
    <property type="match status" value="1"/>
</dbReference>
<dbReference type="InterPro" id="IPR018247">
    <property type="entry name" value="EF_Hand_1_Ca_BS"/>
</dbReference>
<evidence type="ECO:0000256" key="9">
    <source>
        <dbReference type="ARBA" id="ARBA00022827"/>
    </source>
</evidence>
<dbReference type="PRINTS" id="PR01001">
    <property type="entry name" value="FADG3PDH"/>
</dbReference>
<dbReference type="Gene3D" id="1.10.8.870">
    <property type="entry name" value="Alpha-glycerophosphate oxidase, cap domain"/>
    <property type="match status" value="1"/>
</dbReference>
<dbReference type="GO" id="GO:0006072">
    <property type="term" value="P:glycerol-3-phosphate metabolic process"/>
    <property type="evidence" value="ECO:0007669"/>
    <property type="project" value="UniProtKB-UniRule"/>
</dbReference>
<evidence type="ECO:0000256" key="5">
    <source>
        <dbReference type="ARBA" id="ARBA00013029"/>
    </source>
</evidence>
<dbReference type="Gene3D" id="1.10.238.10">
    <property type="entry name" value="EF-hand"/>
    <property type="match status" value="1"/>
</dbReference>
<dbReference type="EMBL" id="CAJNOV010017405">
    <property type="protein sequence ID" value="CAF1607146.1"/>
    <property type="molecule type" value="Genomic_DNA"/>
</dbReference>
<evidence type="ECO:0000313" key="18">
    <source>
        <dbReference type="EMBL" id="CAF2262346.1"/>
    </source>
</evidence>
<evidence type="ECO:0000256" key="14">
    <source>
        <dbReference type="RuleBase" id="RU361217"/>
    </source>
</evidence>
<evidence type="ECO:0000313" key="20">
    <source>
        <dbReference type="EMBL" id="CAF3885409.1"/>
    </source>
</evidence>
<dbReference type="Proteomes" id="UP000681967">
    <property type="component" value="Unassembled WGS sequence"/>
</dbReference>
<keyword evidence="10" id="KW-0106">Calcium</keyword>
<dbReference type="GO" id="GO:0004368">
    <property type="term" value="F:glycerol-3-phosphate dehydrogenase (quinone) activity"/>
    <property type="evidence" value="ECO:0007669"/>
    <property type="project" value="UniProtKB-EC"/>
</dbReference>
<sequence>MFRLLNRRVLKHGLLLCTSALGTGYLGQYILQKNKVNAASPAFHIPEIWKDDFPSREVQIDKMSKEPEYDIIVIGGGATGCGVAVDAASRGLKVALVEKYDFSSGTSSRSTKLLHGGVRYLQKAIMQFDREQYHMVKEALCERGNLLKIAPHLSGPLPIMLPVYKWYLLPYYYAGIKLYDFVSGRQLLRWSYVISKNKALELFPMLKKEKLVGAIVYYDGQHNDARMNIALAFTAARMGATIANHCAVTDFIHENIVVDNDQGQKQTKKVIRGVKCFDRYQNKEFKIRAKCVVNATGPYTDTVRQLDDPSLPKICQPSAGVHIVLPDYYSPTNMGLLDPNTSDGRVIFFLPWQKHTMAGTTDTTCDVTDYPSPSTEDVDFILGEVKNYLSSDVQVRRGDVLSAWSGIRPLVLNPNKKDTQSIARNHIIHVSDSGLVTIGGGKWTTYRQMAEETVDRCVESAKLNPKRDCITKGLMLTGGEKWTPTSYIRLVQDYGLDTEVAIHLSNTYGDQAYKVADLSSLTGKRWPVVGKRLHEEFPYIEAEISYAIKEYARTAVDILARRTRLSFLNVIAADEALPSIIQIMGQELHWNEQKKKEETDRAKRFLLREMGLNLKRDMRREVTINLTREEMSYYMKYFRQIDVENKGFLTLTDLKRHLQVSKNDVSEAEFRILMGEIDQNQNGIIETEEFLQLMSAIKSGAVSTSHFIKAARIDKIKHNPSPERSGGGI</sequence>
<reference evidence="17" key="1">
    <citation type="submission" date="2021-02" db="EMBL/GenBank/DDBJ databases">
        <authorList>
            <person name="Nowell W R."/>
        </authorList>
    </citation>
    <scope>NUCLEOTIDE SEQUENCE</scope>
</reference>
<evidence type="ECO:0000313" key="16">
    <source>
        <dbReference type="EMBL" id="CAF1277883.1"/>
    </source>
</evidence>
<dbReference type="InterPro" id="IPR038299">
    <property type="entry name" value="DAO_C_sf"/>
</dbReference>
<dbReference type="Proteomes" id="UP000663834">
    <property type="component" value="Unassembled WGS sequence"/>
</dbReference>
<dbReference type="SUPFAM" id="SSF51905">
    <property type="entry name" value="FAD/NAD(P)-binding domain"/>
    <property type="match status" value="1"/>
</dbReference>
<dbReference type="Pfam" id="PF13499">
    <property type="entry name" value="EF-hand_7"/>
    <property type="match status" value="1"/>
</dbReference>
<dbReference type="Proteomes" id="UP000663824">
    <property type="component" value="Unassembled WGS sequence"/>
</dbReference>
<dbReference type="Pfam" id="PF16901">
    <property type="entry name" value="DAO_C"/>
    <property type="match status" value="1"/>
</dbReference>
<gene>
    <name evidence="20" type="ORF">BYL167_LOCUS7671</name>
    <name evidence="17" type="ORF">CJN711_LOCUS36023</name>
    <name evidence="19" type="ORF">GIL414_LOCUS5321</name>
    <name evidence="16" type="ORF">KQP761_LOCUS3630</name>
    <name evidence="18" type="ORF">MBJ925_LOCUS38720</name>
</gene>
<dbReference type="Pfam" id="PF01266">
    <property type="entry name" value="DAO"/>
    <property type="match status" value="1"/>
</dbReference>
<proteinExistence type="inferred from homology"/>
<evidence type="ECO:0000256" key="7">
    <source>
        <dbReference type="ARBA" id="ARBA00022723"/>
    </source>
</evidence>
<evidence type="ECO:0000313" key="21">
    <source>
        <dbReference type="Proteomes" id="UP000663855"/>
    </source>
</evidence>
<organism evidence="17 21">
    <name type="scientific">Rotaria magnacalcarata</name>
    <dbReference type="NCBI Taxonomy" id="392030"/>
    <lineage>
        <taxon>Eukaryota</taxon>
        <taxon>Metazoa</taxon>
        <taxon>Spiralia</taxon>
        <taxon>Gnathifera</taxon>
        <taxon>Rotifera</taxon>
        <taxon>Eurotatoria</taxon>
        <taxon>Bdelloidea</taxon>
        <taxon>Philodinida</taxon>
        <taxon>Philodinidae</taxon>
        <taxon>Rotaria</taxon>
    </lineage>
</organism>
<accession>A0A816BEB9</accession>
<keyword evidence="13" id="KW-0496">Mitochondrion</keyword>
<dbReference type="FunFam" id="3.30.9.10:FF:000001">
    <property type="entry name" value="Glycerol-3-phosphate dehydrogenase"/>
    <property type="match status" value="1"/>
</dbReference>
<dbReference type="Proteomes" id="UP000663855">
    <property type="component" value="Unassembled WGS sequence"/>
</dbReference>
<dbReference type="SUPFAM" id="SSF54373">
    <property type="entry name" value="FAD-linked reductases, C-terminal domain"/>
    <property type="match status" value="1"/>
</dbReference>
<evidence type="ECO:0000256" key="12">
    <source>
        <dbReference type="ARBA" id="ARBA00023002"/>
    </source>
</evidence>
<evidence type="ECO:0000256" key="13">
    <source>
        <dbReference type="ARBA" id="ARBA00023128"/>
    </source>
</evidence>
<dbReference type="PROSITE" id="PS00978">
    <property type="entry name" value="FAD_G3PDH_2"/>
    <property type="match status" value="1"/>
</dbReference>
<feature type="domain" description="EF-hand" evidence="15">
    <location>
        <begin position="629"/>
        <end position="664"/>
    </location>
</feature>
<evidence type="ECO:0000313" key="17">
    <source>
        <dbReference type="EMBL" id="CAF1607146.1"/>
    </source>
</evidence>
<comment type="similarity">
    <text evidence="4 14">Belongs to the FAD-dependent glycerol-3-phosphate dehydrogenase family.</text>
</comment>
<keyword evidence="11" id="KW-0809">Transit peptide</keyword>
<dbReference type="AlphaFoldDB" id="A0A816BEB9"/>
<keyword evidence="6 14" id="KW-0285">Flavoprotein</keyword>
<dbReference type="GO" id="GO:0005509">
    <property type="term" value="F:calcium ion binding"/>
    <property type="evidence" value="ECO:0007669"/>
    <property type="project" value="InterPro"/>
</dbReference>
<dbReference type="PANTHER" id="PTHR11985:SF15">
    <property type="entry name" value="GLYCEROL-3-PHOSPHATE DEHYDROGENASE, MITOCHONDRIAL"/>
    <property type="match status" value="1"/>
</dbReference>
<evidence type="ECO:0000256" key="8">
    <source>
        <dbReference type="ARBA" id="ARBA00022737"/>
    </source>
</evidence>
<dbReference type="Gene3D" id="3.50.50.60">
    <property type="entry name" value="FAD/NAD(P)-binding domain"/>
    <property type="match status" value="1"/>
</dbReference>
<dbReference type="Proteomes" id="UP000681720">
    <property type="component" value="Unassembled WGS sequence"/>
</dbReference>
<dbReference type="EMBL" id="CAJNRE010021742">
    <property type="protein sequence ID" value="CAF2262346.1"/>
    <property type="molecule type" value="Genomic_DNA"/>
</dbReference>
<dbReference type="PROSITE" id="PS00018">
    <property type="entry name" value="EF_HAND_1"/>
    <property type="match status" value="1"/>
</dbReference>
<name>A0A816BEB9_9BILA</name>
<evidence type="ECO:0000256" key="6">
    <source>
        <dbReference type="ARBA" id="ARBA00022630"/>
    </source>
</evidence>
<comment type="subcellular location">
    <subcellularLocation>
        <location evidence="2">Mitochondrion</location>
    </subcellularLocation>
</comment>
<dbReference type="SUPFAM" id="SSF47473">
    <property type="entry name" value="EF-hand"/>
    <property type="match status" value="1"/>
</dbReference>
<dbReference type="CDD" id="cd00051">
    <property type="entry name" value="EFh"/>
    <property type="match status" value="1"/>
</dbReference>
<dbReference type="Gene3D" id="3.30.9.10">
    <property type="entry name" value="D-Amino Acid Oxidase, subunit A, domain 2"/>
    <property type="match status" value="1"/>
</dbReference>
<evidence type="ECO:0000256" key="10">
    <source>
        <dbReference type="ARBA" id="ARBA00022837"/>
    </source>
</evidence>
<keyword evidence="7" id="KW-0479">Metal-binding</keyword>
<dbReference type="EMBL" id="CAJOBH010002013">
    <property type="protein sequence ID" value="CAF3885409.1"/>
    <property type="molecule type" value="Genomic_DNA"/>
</dbReference>
<evidence type="ECO:0000256" key="2">
    <source>
        <dbReference type="ARBA" id="ARBA00004173"/>
    </source>
</evidence>
<keyword evidence="8" id="KW-0677">Repeat</keyword>
<evidence type="ECO:0000256" key="1">
    <source>
        <dbReference type="ARBA" id="ARBA00001974"/>
    </source>
</evidence>
<dbReference type="PROSITE" id="PS00977">
    <property type="entry name" value="FAD_G3PDH_1"/>
    <property type="match status" value="1"/>
</dbReference>
<dbReference type="GO" id="GO:0005739">
    <property type="term" value="C:mitochondrion"/>
    <property type="evidence" value="ECO:0007669"/>
    <property type="project" value="UniProtKB-SubCell"/>
</dbReference>
<keyword evidence="9" id="KW-0274">FAD</keyword>
<comment type="caution">
    <text evidence="17">The sequence shown here is derived from an EMBL/GenBank/DDBJ whole genome shotgun (WGS) entry which is preliminary data.</text>
</comment>
<dbReference type="InterPro" id="IPR006076">
    <property type="entry name" value="FAD-dep_OxRdtase"/>
</dbReference>
<feature type="domain" description="EF-hand" evidence="15">
    <location>
        <begin position="665"/>
        <end position="700"/>
    </location>
</feature>
<comment type="pathway">
    <text evidence="3">Polyol metabolism; glycerol degradation.</text>
</comment>
<comment type="catalytic activity">
    <reaction evidence="14">
        <text>a quinone + sn-glycerol 3-phosphate = dihydroxyacetone phosphate + a quinol</text>
        <dbReference type="Rhea" id="RHEA:18977"/>
        <dbReference type="ChEBI" id="CHEBI:24646"/>
        <dbReference type="ChEBI" id="CHEBI:57597"/>
        <dbReference type="ChEBI" id="CHEBI:57642"/>
        <dbReference type="ChEBI" id="CHEBI:132124"/>
        <dbReference type="EC" id="1.1.5.3"/>
    </reaction>
</comment>
<evidence type="ECO:0000313" key="19">
    <source>
        <dbReference type="EMBL" id="CAF3876584.1"/>
    </source>
</evidence>
<comment type="cofactor">
    <cofactor evidence="1 14">
        <name>FAD</name>
        <dbReference type="ChEBI" id="CHEBI:57692"/>
    </cofactor>
</comment>
<protein>
    <recommendedName>
        <fullName evidence="5 14">Glycerol-3-phosphate dehydrogenase</fullName>
        <ecNumber evidence="5 14">1.1.5.3</ecNumber>
    </recommendedName>
</protein>
<dbReference type="SMART" id="SM00054">
    <property type="entry name" value="EFh"/>
    <property type="match status" value="2"/>
</dbReference>
<dbReference type="OrthoDB" id="264015at2759"/>
<evidence type="ECO:0000259" key="15">
    <source>
        <dbReference type="PROSITE" id="PS50222"/>
    </source>
</evidence>
<dbReference type="FunFam" id="1.10.8.870:FF:000001">
    <property type="entry name" value="Glycerol-3-phosphate dehydrogenase"/>
    <property type="match status" value="1"/>
</dbReference>
<dbReference type="InterPro" id="IPR036188">
    <property type="entry name" value="FAD/NAD-bd_sf"/>
</dbReference>